<sequence length="120" mass="13120">MAFGIYTMIEGRLPIVPAGISPALLGMVVFLALSAYTGAGGAPLNPARDFGPRLMCLSTCKSYLPLSYDNNSLLHVAVARLSLCSLNSANIRSNFFFFVEFRQYKVKCKSVNNRSLCSWS</sequence>
<evidence type="ECO:0000256" key="5">
    <source>
        <dbReference type="SAM" id="Phobius"/>
    </source>
</evidence>
<evidence type="ECO:0000256" key="2">
    <source>
        <dbReference type="ARBA" id="ARBA00022692"/>
    </source>
</evidence>
<dbReference type="Gene3D" id="1.20.1080.10">
    <property type="entry name" value="Glycerol uptake facilitator protein"/>
    <property type="match status" value="1"/>
</dbReference>
<accession>A0A3P6S2T4</accession>
<dbReference type="Proteomes" id="UP000281553">
    <property type="component" value="Unassembled WGS sequence"/>
</dbReference>
<dbReference type="EMBL" id="UYRU01013768">
    <property type="protein sequence ID" value="VDK49481.1"/>
    <property type="molecule type" value="Genomic_DNA"/>
</dbReference>
<keyword evidence="3 5" id="KW-1133">Transmembrane helix</keyword>
<feature type="transmembrane region" description="Helical" evidence="5">
    <location>
        <begin position="20"/>
        <end position="39"/>
    </location>
</feature>
<dbReference type="SUPFAM" id="SSF81338">
    <property type="entry name" value="Aquaporin-like"/>
    <property type="match status" value="1"/>
</dbReference>
<evidence type="ECO:0000256" key="1">
    <source>
        <dbReference type="ARBA" id="ARBA00004141"/>
    </source>
</evidence>
<dbReference type="AlphaFoldDB" id="A0A3P6S2T4"/>
<keyword evidence="4 5" id="KW-0472">Membrane</keyword>
<comment type="subcellular location">
    <subcellularLocation>
        <location evidence="1">Membrane</location>
        <topology evidence="1">Multi-pass membrane protein</topology>
    </subcellularLocation>
</comment>
<proteinExistence type="predicted"/>
<name>A0A3P6S2T4_DIBLA</name>
<organism evidence="6 7">
    <name type="scientific">Dibothriocephalus latus</name>
    <name type="common">Fish tapeworm</name>
    <name type="synonym">Diphyllobothrium latum</name>
    <dbReference type="NCBI Taxonomy" id="60516"/>
    <lineage>
        <taxon>Eukaryota</taxon>
        <taxon>Metazoa</taxon>
        <taxon>Spiralia</taxon>
        <taxon>Lophotrochozoa</taxon>
        <taxon>Platyhelminthes</taxon>
        <taxon>Cestoda</taxon>
        <taxon>Eucestoda</taxon>
        <taxon>Diphyllobothriidea</taxon>
        <taxon>Diphyllobothriidae</taxon>
        <taxon>Dibothriocephalus</taxon>
    </lineage>
</organism>
<keyword evidence="2 5" id="KW-0812">Transmembrane</keyword>
<evidence type="ECO:0000313" key="7">
    <source>
        <dbReference type="Proteomes" id="UP000281553"/>
    </source>
</evidence>
<dbReference type="GO" id="GO:0016020">
    <property type="term" value="C:membrane"/>
    <property type="evidence" value="ECO:0007669"/>
    <property type="project" value="UniProtKB-SubCell"/>
</dbReference>
<keyword evidence="7" id="KW-1185">Reference proteome</keyword>
<evidence type="ECO:0000256" key="3">
    <source>
        <dbReference type="ARBA" id="ARBA00022989"/>
    </source>
</evidence>
<dbReference type="OrthoDB" id="3222at2759"/>
<protein>
    <recommendedName>
        <fullName evidence="8">Aquaporin</fullName>
    </recommendedName>
</protein>
<dbReference type="InterPro" id="IPR023271">
    <property type="entry name" value="Aquaporin-like"/>
</dbReference>
<evidence type="ECO:0008006" key="8">
    <source>
        <dbReference type="Google" id="ProtNLM"/>
    </source>
</evidence>
<gene>
    <name evidence="6" type="ORF">DILT_LOCUS1728</name>
</gene>
<evidence type="ECO:0000256" key="4">
    <source>
        <dbReference type="ARBA" id="ARBA00023136"/>
    </source>
</evidence>
<evidence type="ECO:0000313" key="6">
    <source>
        <dbReference type="EMBL" id="VDK49481.1"/>
    </source>
</evidence>
<reference evidence="6 7" key="1">
    <citation type="submission" date="2018-11" db="EMBL/GenBank/DDBJ databases">
        <authorList>
            <consortium name="Pathogen Informatics"/>
        </authorList>
    </citation>
    <scope>NUCLEOTIDE SEQUENCE [LARGE SCALE GENOMIC DNA]</scope>
</reference>